<reference evidence="1" key="1">
    <citation type="submission" date="2019-04" db="EMBL/GenBank/DDBJ databases">
        <title>Microbes associate with the intestines of laboratory mice.</title>
        <authorList>
            <person name="Navarre W."/>
            <person name="Wong E."/>
            <person name="Huang K."/>
            <person name="Tropini C."/>
            <person name="Ng K."/>
            <person name="Yu B."/>
        </authorList>
    </citation>
    <scope>NUCLEOTIDE SEQUENCE</scope>
    <source>
        <strain evidence="1">NM72_1-8</strain>
    </source>
</reference>
<organism evidence="1 2">
    <name type="scientific">Hominisplanchenecus murintestinalis</name>
    <dbReference type="NCBI Taxonomy" id="2941517"/>
    <lineage>
        <taxon>Bacteria</taxon>
        <taxon>Bacillati</taxon>
        <taxon>Bacillota</taxon>
        <taxon>Clostridia</taxon>
        <taxon>Lachnospirales</taxon>
        <taxon>Lachnospiraceae</taxon>
        <taxon>Hominisplanchenecus</taxon>
    </lineage>
</organism>
<dbReference type="EMBL" id="SRZB01000015">
    <property type="protein sequence ID" value="TGX98662.1"/>
    <property type="molecule type" value="Genomic_DNA"/>
</dbReference>
<sequence>MGEFVIAVLIVSVLWVMWDVIKLILGERYREEQILESCEPGREKMERYAESFRQLAGTFRNMPSRKEKFSEEDIEEIFGEVQRKVCSFCPGWDHCWEKNCARTYREAYGLLQEIEEQGTGEQAPFLEICSCGTSFLAAMKESFRVAKLNLMWSNRLLENREAVAEQLYGTAGIMEAAASLTYEVRPVDAGLEKQMDIKLRMHGIVMREMWDVRKDADRLELFITMRSSRKGRCISTREIAGVVSEVCSRKMVPEKDSRSIINHEYSTVLFLAEPEYIMLNGVARVTKDGEMVSGDSFSMFRRENGQMIMSLSDGMGSGTCACRESETVIELLEQFLHAGFSKETAVHMIHSTMMLQNSNQMFSTVDLCMVDLYTGECEMMKIGASTTFLKRKDWVESVSSTSLPIGFLQKLDYESAKKKLEPGDFVIMVSDGVLDALPHRKAEEIIQDIILEQDTRNAQEMAREILTRVLLYQKCCAKDDMTVLVGGLWRN</sequence>
<gene>
    <name evidence="1" type="ORF">E5357_08310</name>
</gene>
<protein>
    <submittedName>
        <fullName evidence="1">Stage II sporulation protein E</fullName>
    </submittedName>
</protein>
<dbReference type="Proteomes" id="UP000307720">
    <property type="component" value="Unassembled WGS sequence"/>
</dbReference>
<accession>A0AC61QZE8</accession>
<evidence type="ECO:0000313" key="1">
    <source>
        <dbReference type="EMBL" id="TGX98662.1"/>
    </source>
</evidence>
<proteinExistence type="predicted"/>
<evidence type="ECO:0000313" key="2">
    <source>
        <dbReference type="Proteomes" id="UP000307720"/>
    </source>
</evidence>
<keyword evidence="2" id="KW-1185">Reference proteome</keyword>
<name>A0AC61QZE8_9FIRM</name>
<comment type="caution">
    <text evidence="1">The sequence shown here is derived from an EMBL/GenBank/DDBJ whole genome shotgun (WGS) entry which is preliminary data.</text>
</comment>